<reference evidence="3" key="1">
    <citation type="submission" date="2025-08" db="UniProtKB">
        <authorList>
            <consortium name="RefSeq"/>
        </authorList>
    </citation>
    <scope>IDENTIFICATION</scope>
    <source>
        <tissue evidence="3">Leaf</tissue>
    </source>
</reference>
<dbReference type="AlphaFoldDB" id="A0A6J1B7J9"/>
<evidence type="ECO:0000256" key="1">
    <source>
        <dbReference type="SAM" id="MobiDB-lite"/>
    </source>
</evidence>
<proteinExistence type="predicted"/>
<sequence length="174" mass="18501">MRAPISAHRCSPKDGRLVLNGGEIECLCPAGVHFLLRILIIRCIVLQGLLGAGAGAGWHVAGVLLGTTYDDDEEVELLEQGSLNPKELASGKLGQSPTISSQMPSAGKEPSDSSQMPFAKKLIASLEATGVRIYGLDAPHQNSSWDNIAGYHKQKRCVKNLMALASLMSKPVGR</sequence>
<dbReference type="RefSeq" id="XP_021295176.1">
    <property type="nucleotide sequence ID" value="XM_021439501.1"/>
</dbReference>
<dbReference type="GeneID" id="110424808"/>
<organism evidence="2 3">
    <name type="scientific">Herrania umbratica</name>
    <dbReference type="NCBI Taxonomy" id="108875"/>
    <lineage>
        <taxon>Eukaryota</taxon>
        <taxon>Viridiplantae</taxon>
        <taxon>Streptophyta</taxon>
        <taxon>Embryophyta</taxon>
        <taxon>Tracheophyta</taxon>
        <taxon>Spermatophyta</taxon>
        <taxon>Magnoliopsida</taxon>
        <taxon>eudicotyledons</taxon>
        <taxon>Gunneridae</taxon>
        <taxon>Pentapetalae</taxon>
        <taxon>rosids</taxon>
        <taxon>malvids</taxon>
        <taxon>Malvales</taxon>
        <taxon>Malvaceae</taxon>
        <taxon>Byttnerioideae</taxon>
        <taxon>Herrania</taxon>
    </lineage>
</organism>
<dbReference type="OrthoDB" id="5925at2759"/>
<name>A0A6J1B7J9_9ROSI</name>
<accession>A0A6J1B7J9</accession>
<evidence type="ECO:0000313" key="3">
    <source>
        <dbReference type="RefSeq" id="XP_021295176.1"/>
    </source>
</evidence>
<feature type="compositionally biased region" description="Polar residues" evidence="1">
    <location>
        <begin position="93"/>
        <end position="104"/>
    </location>
</feature>
<dbReference type="Proteomes" id="UP000504621">
    <property type="component" value="Unplaced"/>
</dbReference>
<feature type="region of interest" description="Disordered" evidence="1">
    <location>
        <begin position="87"/>
        <end position="114"/>
    </location>
</feature>
<evidence type="ECO:0000313" key="2">
    <source>
        <dbReference type="Proteomes" id="UP000504621"/>
    </source>
</evidence>
<gene>
    <name evidence="3" type="primary">LOC110424808</name>
</gene>
<protein>
    <submittedName>
        <fullName evidence="3">Uncharacterized protein LOC110424808</fullName>
    </submittedName>
</protein>
<keyword evidence="2" id="KW-1185">Reference proteome</keyword>